<comment type="caution">
    <text evidence="3">The sequence shown here is derived from an EMBL/GenBank/DDBJ whole genome shotgun (WGS) entry which is preliminary data.</text>
</comment>
<name>A0A7W6FHV4_9HYPH</name>
<accession>A0A7W6FHV4</accession>
<keyword evidence="2" id="KW-1133">Transmembrane helix</keyword>
<dbReference type="EMBL" id="JACIDG010000004">
    <property type="protein sequence ID" value="MBB3914508.1"/>
    <property type="molecule type" value="Genomic_DNA"/>
</dbReference>
<protein>
    <submittedName>
        <fullName evidence="3">Uncharacterized protein</fullName>
    </submittedName>
</protein>
<gene>
    <name evidence="3" type="ORF">GGQ65_001790</name>
</gene>
<evidence type="ECO:0000256" key="1">
    <source>
        <dbReference type="SAM" id="MobiDB-lite"/>
    </source>
</evidence>
<reference evidence="3 4" key="1">
    <citation type="submission" date="2020-08" db="EMBL/GenBank/DDBJ databases">
        <title>Genomic Encyclopedia of Type Strains, Phase IV (KMG-IV): sequencing the most valuable type-strain genomes for metagenomic binning, comparative biology and taxonomic classification.</title>
        <authorList>
            <person name="Goeker M."/>
        </authorList>
    </citation>
    <scope>NUCLEOTIDE SEQUENCE [LARGE SCALE GENOMIC DNA]</scope>
    <source>
        <strain evidence="3 4">DSM 19331</strain>
    </source>
</reference>
<keyword evidence="2" id="KW-0472">Membrane</keyword>
<dbReference type="Proteomes" id="UP000545490">
    <property type="component" value="Unassembled WGS sequence"/>
</dbReference>
<feature type="region of interest" description="Disordered" evidence="1">
    <location>
        <begin position="1"/>
        <end position="25"/>
    </location>
</feature>
<organism evidence="3 4">
    <name type="scientific">Rhizobium fabae</name>
    <dbReference type="NCBI Taxonomy" id="573179"/>
    <lineage>
        <taxon>Bacteria</taxon>
        <taxon>Pseudomonadati</taxon>
        <taxon>Pseudomonadota</taxon>
        <taxon>Alphaproteobacteria</taxon>
        <taxon>Hyphomicrobiales</taxon>
        <taxon>Rhizobiaceae</taxon>
        <taxon>Rhizobium/Agrobacterium group</taxon>
        <taxon>Rhizobium</taxon>
    </lineage>
</organism>
<proteinExistence type="predicted"/>
<evidence type="ECO:0000313" key="3">
    <source>
        <dbReference type="EMBL" id="MBB3914508.1"/>
    </source>
</evidence>
<feature type="compositionally biased region" description="Basic residues" evidence="1">
    <location>
        <begin position="1"/>
        <end position="12"/>
    </location>
</feature>
<sequence length="51" mass="5431">MILRHRLRHASHPRPGAPGRGNGPEPQASDIILVMMAGLLVIAAIVKILQG</sequence>
<evidence type="ECO:0000256" key="2">
    <source>
        <dbReference type="SAM" id="Phobius"/>
    </source>
</evidence>
<feature type="transmembrane region" description="Helical" evidence="2">
    <location>
        <begin position="31"/>
        <end position="49"/>
    </location>
</feature>
<evidence type="ECO:0000313" key="4">
    <source>
        <dbReference type="Proteomes" id="UP000545490"/>
    </source>
</evidence>
<keyword evidence="2" id="KW-0812">Transmembrane</keyword>
<dbReference type="AlphaFoldDB" id="A0A7W6FHV4"/>